<name>A0A0H5SJ46_HERHM</name>
<feature type="transmembrane region" description="Helical" evidence="1">
    <location>
        <begin position="153"/>
        <end position="178"/>
    </location>
</feature>
<evidence type="ECO:0000313" key="2">
    <source>
        <dbReference type="EMBL" id="CRZ35110.1"/>
    </source>
</evidence>
<evidence type="ECO:0000313" key="3">
    <source>
        <dbReference type="Proteomes" id="UP000236497"/>
    </source>
</evidence>
<keyword evidence="1" id="KW-1133">Transmembrane helix</keyword>
<feature type="transmembrane region" description="Helical" evidence="1">
    <location>
        <begin position="185"/>
        <end position="202"/>
    </location>
</feature>
<protein>
    <submittedName>
        <fullName evidence="2">Putative membrane protein</fullName>
    </submittedName>
</protein>
<reference evidence="2 3" key="1">
    <citation type="submission" date="2015-06" db="EMBL/GenBank/DDBJ databases">
        <authorList>
            <person name="Wibberg Daniel"/>
        </authorList>
    </citation>
    <scope>NUCLEOTIDE SEQUENCE [LARGE SCALE GENOMIC DNA]</scope>
    <source>
        <strain evidence="2 3">T3/55T</strain>
    </source>
</reference>
<feature type="transmembrane region" description="Helical" evidence="1">
    <location>
        <begin position="55"/>
        <end position="81"/>
    </location>
</feature>
<dbReference type="Proteomes" id="UP000236497">
    <property type="component" value="Unassembled WGS sequence"/>
</dbReference>
<organism evidence="2 3">
    <name type="scientific">Herbinix hemicellulosilytica</name>
    <dbReference type="NCBI Taxonomy" id="1564487"/>
    <lineage>
        <taxon>Bacteria</taxon>
        <taxon>Bacillati</taxon>
        <taxon>Bacillota</taxon>
        <taxon>Clostridia</taxon>
        <taxon>Lachnospirales</taxon>
        <taxon>Lachnospiraceae</taxon>
        <taxon>Herbinix</taxon>
    </lineage>
</organism>
<proteinExistence type="predicted"/>
<dbReference type="EMBL" id="CVTD020000020">
    <property type="protein sequence ID" value="CRZ35110.1"/>
    <property type="molecule type" value="Genomic_DNA"/>
</dbReference>
<dbReference type="AlphaFoldDB" id="A0A0H5SJ46"/>
<sequence length="260" mass="28748">MLKSISTQIKKVFCRSDVKTSIAVFALIPVAIAFLISIESGIIQIGDSVFSAMGYASVIIGLLKSLFLIGGIIALISTAVISKEIDSGLDCSYFTRMKKQEYLYVSKNISMLCFVTLIFAFLLISSIVGWGIFLKDTEFGNSVFLSSDKDEAILLIFSILSAYLEMIMMSELFCFVSLLFKYSKAIIANLVIIVAIKLLSNIEALQRWVPSYIGDGTGLFEYSGNELISRGFEGISVLLVYTILFAIIGLITYRKMDLVR</sequence>
<keyword evidence="1" id="KW-0812">Transmembrane</keyword>
<keyword evidence="1" id="KW-0472">Membrane</keyword>
<evidence type="ECO:0000256" key="1">
    <source>
        <dbReference type="SAM" id="Phobius"/>
    </source>
</evidence>
<dbReference type="RefSeq" id="WP_103203207.1">
    <property type="nucleotide sequence ID" value="NZ_CVTD020000020.1"/>
</dbReference>
<keyword evidence="3" id="KW-1185">Reference proteome</keyword>
<feature type="transmembrane region" description="Helical" evidence="1">
    <location>
        <begin position="102"/>
        <end position="133"/>
    </location>
</feature>
<feature type="transmembrane region" description="Helical" evidence="1">
    <location>
        <begin position="235"/>
        <end position="253"/>
    </location>
</feature>
<feature type="transmembrane region" description="Helical" evidence="1">
    <location>
        <begin position="21"/>
        <end position="43"/>
    </location>
</feature>
<accession>A0A0H5SJ46</accession>
<gene>
    <name evidence="2" type="ORF">HHT355_1911</name>
</gene>